<dbReference type="AlphaFoldDB" id="A0A6P5JP78"/>
<dbReference type="GeneID" id="110204098"/>
<feature type="transmembrane region" description="Helical" evidence="1">
    <location>
        <begin position="7"/>
        <end position="28"/>
    </location>
</feature>
<keyword evidence="1" id="KW-1133">Transmembrane helix</keyword>
<dbReference type="CTD" id="389177"/>
<gene>
    <name evidence="3" type="primary">TMEM212</name>
</gene>
<accession>A0A6P5JP78</accession>
<feature type="transmembrane region" description="Helical" evidence="1">
    <location>
        <begin position="84"/>
        <end position="104"/>
    </location>
</feature>
<dbReference type="RefSeq" id="XP_020836092.1">
    <property type="nucleotide sequence ID" value="XM_020980433.1"/>
</dbReference>
<keyword evidence="2" id="KW-1185">Reference proteome</keyword>
<feature type="transmembrane region" description="Helical" evidence="1">
    <location>
        <begin position="150"/>
        <end position="172"/>
    </location>
</feature>
<keyword evidence="1" id="KW-0472">Membrane</keyword>
<dbReference type="Proteomes" id="UP000515140">
    <property type="component" value="Unplaced"/>
</dbReference>
<keyword evidence="1 3" id="KW-0812">Transmembrane</keyword>
<protein>
    <submittedName>
        <fullName evidence="3">Transmembrane protein 212 isoform X1</fullName>
    </submittedName>
</protein>
<reference evidence="3" key="1">
    <citation type="submission" date="2025-08" db="UniProtKB">
        <authorList>
            <consortium name="RefSeq"/>
        </authorList>
    </citation>
    <scope>IDENTIFICATION</scope>
    <source>
        <tissue evidence="3">Spleen</tissue>
    </source>
</reference>
<organism evidence="2 3">
    <name type="scientific">Phascolarctos cinereus</name>
    <name type="common">Koala</name>
    <dbReference type="NCBI Taxonomy" id="38626"/>
    <lineage>
        <taxon>Eukaryota</taxon>
        <taxon>Metazoa</taxon>
        <taxon>Chordata</taxon>
        <taxon>Craniata</taxon>
        <taxon>Vertebrata</taxon>
        <taxon>Euteleostomi</taxon>
        <taxon>Mammalia</taxon>
        <taxon>Metatheria</taxon>
        <taxon>Diprotodontia</taxon>
        <taxon>Phascolarctidae</taxon>
        <taxon>Phascolarctos</taxon>
    </lineage>
</organism>
<proteinExistence type="predicted"/>
<evidence type="ECO:0000256" key="1">
    <source>
        <dbReference type="SAM" id="Phobius"/>
    </source>
</evidence>
<sequence length="191" mass="21423">MRSPFQYASLVLIISGILSIFSGIFAFFPVFSYKIWFTGWSARIACPIWNGALVVIVGILVLLAHRKQTQRSLVNLQWEASFTFAILSVIGCPLQMAIAIQSALLGPYCYYSFSGIAGTNYLGYAVMFPFPYVRYPSICVDPPHYEEYHLLLQTLDLAFGLAMLCASLVVLVKLSLRLFQSGELNGQRNEW</sequence>
<dbReference type="KEGG" id="pcw:110204098"/>
<name>A0A6P5JP78_PHACI</name>
<dbReference type="FunCoup" id="A0A6P5JP78">
    <property type="interactions" value="5"/>
</dbReference>
<dbReference type="InParanoid" id="A0A6P5JP78"/>
<feature type="transmembrane region" description="Helical" evidence="1">
    <location>
        <begin position="40"/>
        <end position="63"/>
    </location>
</feature>
<evidence type="ECO:0000313" key="3">
    <source>
        <dbReference type="RefSeq" id="XP_020836092.1"/>
    </source>
</evidence>
<evidence type="ECO:0000313" key="2">
    <source>
        <dbReference type="Proteomes" id="UP000515140"/>
    </source>
</evidence>